<dbReference type="AlphaFoldDB" id="A0A511XEU5"/>
<dbReference type="Pfam" id="PF14684">
    <property type="entry name" value="Tricorn_C1"/>
    <property type="match status" value="1"/>
</dbReference>
<dbReference type="Pfam" id="PF26549">
    <property type="entry name" value="Tricorn_N"/>
    <property type="match status" value="1"/>
</dbReference>
<dbReference type="Gene3D" id="2.130.10.10">
    <property type="entry name" value="YVTN repeat-like/Quinoprotein amine dehydrogenase"/>
    <property type="match status" value="1"/>
</dbReference>
<name>A0A511XEU5_9PROT</name>
<keyword evidence="5" id="KW-0378">Hydrolase</keyword>
<dbReference type="InterPro" id="IPR029414">
    <property type="entry name" value="Tricorn_PDZ"/>
</dbReference>
<dbReference type="GO" id="GO:0008236">
    <property type="term" value="F:serine-type peptidase activity"/>
    <property type="evidence" value="ECO:0007669"/>
    <property type="project" value="UniProtKB-KW"/>
</dbReference>
<protein>
    <submittedName>
        <fullName evidence="8">Peptidase S41</fullName>
    </submittedName>
</protein>
<evidence type="ECO:0000256" key="2">
    <source>
        <dbReference type="ARBA" id="ARBA00008524"/>
    </source>
</evidence>
<dbReference type="CDD" id="cd07562">
    <property type="entry name" value="Peptidase_S41_TRI"/>
    <property type="match status" value="1"/>
</dbReference>
<dbReference type="PANTHER" id="PTHR43253:SF1">
    <property type="entry name" value="TRICORN PROTEASE HOMOLOG 2-RELATED"/>
    <property type="match status" value="1"/>
</dbReference>
<comment type="similarity">
    <text evidence="2">Belongs to the peptidase S41B family.</text>
</comment>
<dbReference type="Pfam" id="PF26550">
    <property type="entry name" value="Tricorn_2nd"/>
    <property type="match status" value="1"/>
</dbReference>
<dbReference type="Gene3D" id="3.90.226.10">
    <property type="entry name" value="2-enoyl-CoA Hydratase, Chain A, domain 1"/>
    <property type="match status" value="1"/>
</dbReference>
<evidence type="ECO:0000256" key="6">
    <source>
        <dbReference type="ARBA" id="ARBA00022825"/>
    </source>
</evidence>
<keyword evidence="9" id="KW-1185">Reference proteome</keyword>
<accession>A0A511XEU5</accession>
<dbReference type="Proteomes" id="UP000321635">
    <property type="component" value="Unassembled WGS sequence"/>
</dbReference>
<evidence type="ECO:0000256" key="1">
    <source>
        <dbReference type="ARBA" id="ARBA00004496"/>
    </source>
</evidence>
<dbReference type="GO" id="GO:0005737">
    <property type="term" value="C:cytoplasm"/>
    <property type="evidence" value="ECO:0007669"/>
    <property type="project" value="UniProtKB-SubCell"/>
</dbReference>
<dbReference type="Pfam" id="PF14685">
    <property type="entry name" value="PDZ_Tricorn"/>
    <property type="match status" value="1"/>
</dbReference>
<dbReference type="EMBL" id="BJYF01000038">
    <property type="protein sequence ID" value="GEN61467.1"/>
    <property type="molecule type" value="Genomic_DNA"/>
</dbReference>
<dbReference type="SMART" id="SM00245">
    <property type="entry name" value="TSPc"/>
    <property type="match status" value="1"/>
</dbReference>
<evidence type="ECO:0000256" key="5">
    <source>
        <dbReference type="ARBA" id="ARBA00022801"/>
    </source>
</evidence>
<keyword evidence="6" id="KW-0720">Serine protease</keyword>
<dbReference type="Gene3D" id="2.30.42.10">
    <property type="match status" value="1"/>
</dbReference>
<dbReference type="InterPro" id="IPR015943">
    <property type="entry name" value="WD40/YVTN_repeat-like_dom_sf"/>
</dbReference>
<dbReference type="Gene3D" id="2.120.10.60">
    <property type="entry name" value="Tricorn protease N-terminal domain"/>
    <property type="match status" value="1"/>
</dbReference>
<reference evidence="8 9" key="1">
    <citation type="submission" date="2019-07" db="EMBL/GenBank/DDBJ databases">
        <title>Whole genome shotgun sequence of Acetobacter nitrogenifigens NBRC 105050.</title>
        <authorList>
            <person name="Hosoyama A."/>
            <person name="Uohara A."/>
            <person name="Ohji S."/>
            <person name="Ichikawa N."/>
        </authorList>
    </citation>
    <scope>NUCLEOTIDE SEQUENCE [LARGE SCALE GENOMIC DNA]</scope>
    <source>
        <strain evidence="8 9">NBRC 105050</strain>
    </source>
</reference>
<dbReference type="STRING" id="1120919.GCA_000429165_03433"/>
<dbReference type="SUPFAM" id="SSF52096">
    <property type="entry name" value="ClpP/crotonase"/>
    <property type="match status" value="1"/>
</dbReference>
<evidence type="ECO:0000259" key="7">
    <source>
        <dbReference type="SMART" id="SM00245"/>
    </source>
</evidence>
<feature type="domain" description="Tail specific protease" evidence="7">
    <location>
        <begin position="760"/>
        <end position="952"/>
    </location>
</feature>
<evidence type="ECO:0000256" key="4">
    <source>
        <dbReference type="ARBA" id="ARBA00022670"/>
    </source>
</evidence>
<dbReference type="InterPro" id="IPR012393">
    <property type="entry name" value="Tricorn_protease"/>
</dbReference>
<dbReference type="RefSeq" id="WP_161628387.1">
    <property type="nucleotide sequence ID" value="NZ_AUBI01000021.1"/>
</dbReference>
<keyword evidence="3" id="KW-0963">Cytoplasm</keyword>
<dbReference type="InterPro" id="IPR028204">
    <property type="entry name" value="Tricorn_C1"/>
</dbReference>
<keyword evidence="4" id="KW-0645">Protease</keyword>
<dbReference type="SUPFAM" id="SSF50156">
    <property type="entry name" value="PDZ domain-like"/>
    <property type="match status" value="1"/>
</dbReference>
<dbReference type="InterPro" id="IPR036034">
    <property type="entry name" value="PDZ_sf"/>
</dbReference>
<organism evidence="8 9">
    <name type="scientific">Acetobacter nitrogenifigens DSM 23921 = NBRC 105050</name>
    <dbReference type="NCBI Taxonomy" id="1120919"/>
    <lineage>
        <taxon>Bacteria</taxon>
        <taxon>Pseudomonadati</taxon>
        <taxon>Pseudomonadota</taxon>
        <taxon>Alphaproteobacteria</taxon>
        <taxon>Acetobacterales</taxon>
        <taxon>Acetobacteraceae</taxon>
        <taxon>Acetobacter</taxon>
    </lineage>
</organism>
<dbReference type="SUPFAM" id="SSF82171">
    <property type="entry name" value="DPP6 N-terminal domain-like"/>
    <property type="match status" value="2"/>
</dbReference>
<dbReference type="GO" id="GO:0006508">
    <property type="term" value="P:proteolysis"/>
    <property type="evidence" value="ECO:0007669"/>
    <property type="project" value="UniProtKB-KW"/>
</dbReference>
<proteinExistence type="inferred from homology"/>
<dbReference type="Gene3D" id="3.30.750.44">
    <property type="match status" value="1"/>
</dbReference>
<evidence type="ECO:0000313" key="8">
    <source>
        <dbReference type="EMBL" id="GEN61467.1"/>
    </source>
</evidence>
<dbReference type="InterPro" id="IPR029045">
    <property type="entry name" value="ClpP/crotonase-like_dom_sf"/>
</dbReference>
<dbReference type="Pfam" id="PF03572">
    <property type="entry name" value="Peptidase_S41"/>
    <property type="match status" value="1"/>
</dbReference>
<gene>
    <name evidence="8" type="ORF">ANI02nite_33510</name>
</gene>
<comment type="subcellular location">
    <subcellularLocation>
        <location evidence="1">Cytoplasm</location>
    </subcellularLocation>
</comment>
<comment type="caution">
    <text evidence="8">The sequence shown here is derived from an EMBL/GenBank/DDBJ whole genome shotgun (WGS) entry which is preliminary data.</text>
</comment>
<evidence type="ECO:0000313" key="9">
    <source>
        <dbReference type="Proteomes" id="UP000321635"/>
    </source>
</evidence>
<evidence type="ECO:0000256" key="3">
    <source>
        <dbReference type="ARBA" id="ARBA00022490"/>
    </source>
</evidence>
<dbReference type="PANTHER" id="PTHR43253">
    <property type="entry name" value="TRICORN PROTEASE HOMOLOG 2-RELATED"/>
    <property type="match status" value="1"/>
</dbReference>
<dbReference type="InterPro" id="IPR005151">
    <property type="entry name" value="Tail-specific_protease"/>
</dbReference>
<sequence length="978" mass="108204">MSPHFSPDGETIAFTWRHEGANDIFVVRAAGGAPVQLTHGPSTSAYDNLVTGWTPDGGSVLFLSHRNAALRKHFETYAVPTTGGLATPLGIDHSGLSSMSPDGARIAYDWSFRNLGGDRWKRYRGGQAGEIFIYDLLRRRLDRVTTWIGTDTAPMWWRNRIYFLSDRGPEQRLNIWSIDLDSRAVRQITHFMDYDIDMPSIGPGGIAFQEGGRVHLIDLPSETVHDVQITTSEPTIRPRKVVSGVNFLRLQDIASTPDFALGKSPRVAYVSAHGDLFAVGPDGSSVNVTRTAGVEEDHPSVSPDGKALAFITDADGEQQVAILPLNAASQPRTITHFQSGVLYTPLWSPDGRRLVVADANKRLWIIGAETGHVEQVASDPYAEIHDAAFSPDGQSLAYSTTRSNGNRAIHMRFLESGEDVVLSSPLESDHDPAFTSDGKSIFFVSARREYPFVSDRDHEGTIATLWSDGLYRALAPRGAHDRIEIFQTSAQEVPEKIVGGISNLAIKNNILFYHETALNGIDGKLPGQIDRLHAFNVTSVADQVISTEVDDYILSPDGTEALVASGDDLKLITIRNGLQRKTRTISLSKLKIQIDPDADHREMFEQAWRLDRDLFWDPKLNGVDWSAIHDRYALLVSRLRSQEDMTYLLGEMQGELSASHMFITPGPVDTGSPRTTTALIGVDFVLDSTSGRYRMAHIYRGDATRERFRAPLWNPAFDVQDGDYLLAVDGDQLQAPDDPYRLLTNKKGTLRLTVSRNPDGPARTIHVIPIDDESEIRKLDWIEINRTIVNKFSGGQIGYIYLSDFNELGSEDFLRQYYAQIGKGGLVIDVRDNLGGFASQWVLGALRRLQAGVFRNREGAEVALPESVSPRKIVTVTDIFSSSDGDQFPYYFSLWHMGPVVGERTWGGVRGIKGQWRLIDATAVTIPKDSLLTPDGDQIIENKGSEPSIAIDDNPAMRRVGHDVQLEKAVSVAQSMSQ</sequence>